<dbReference type="GO" id="GO:0005886">
    <property type="term" value="C:plasma membrane"/>
    <property type="evidence" value="ECO:0007669"/>
    <property type="project" value="UniProtKB-SubCell"/>
</dbReference>
<evidence type="ECO:0000313" key="10">
    <source>
        <dbReference type="Proteomes" id="UP000504604"/>
    </source>
</evidence>
<keyword evidence="10" id="KW-1185">Reference proteome</keyword>
<protein>
    <recommendedName>
        <fullName evidence="8">CASP-like protein</fullName>
    </recommendedName>
</protein>
<dbReference type="InterPro" id="IPR006702">
    <property type="entry name" value="CASP_dom"/>
</dbReference>
<dbReference type="Gramene" id="SIN_1010873.t">
    <property type="protein sequence ID" value="SIN_1010873.t"/>
    <property type="gene ID" value="SIN_1010873"/>
</dbReference>
<feature type="transmembrane region" description="Helical" evidence="8">
    <location>
        <begin position="25"/>
        <end position="48"/>
    </location>
</feature>
<comment type="subcellular location">
    <subcellularLocation>
        <location evidence="1 8">Cell membrane</location>
        <topology evidence="1 8">Multi-pass membrane protein</topology>
    </subcellularLocation>
</comment>
<keyword evidence="5 8" id="KW-0812">Transmembrane</keyword>
<sequence length="181" mass="19824">MARNFDKSLHTPPSKTQKLAFATQVFLRLLAIAATLAAACVMLTTTQTNVVYGIQVDARYSYSPAFKFFAYANVVASVVSLLSLFLAFVLAKTALHSTHFFYFFLHDLIMTVLLIAGCSAATAIAYVGKYGNTHTGWMPVCDNFAKFCNRIIISGFLSYMGFAVYLILTIISAKKSQQLGA</sequence>
<evidence type="ECO:0000256" key="6">
    <source>
        <dbReference type="ARBA" id="ARBA00022989"/>
    </source>
</evidence>
<dbReference type="InterPro" id="IPR044173">
    <property type="entry name" value="CASPL"/>
</dbReference>
<dbReference type="Pfam" id="PF04535">
    <property type="entry name" value="CASP_dom"/>
    <property type="match status" value="1"/>
</dbReference>
<feature type="transmembrane region" description="Helical" evidence="8">
    <location>
        <begin position="147"/>
        <end position="168"/>
    </location>
</feature>
<dbReference type="OrthoDB" id="1904499at2759"/>
<evidence type="ECO:0000256" key="4">
    <source>
        <dbReference type="ARBA" id="ARBA00022475"/>
    </source>
</evidence>
<dbReference type="KEGG" id="sind:105165925"/>
<dbReference type="PANTHER" id="PTHR36488">
    <property type="entry name" value="CASP-LIKE PROTEIN 1U1"/>
    <property type="match status" value="1"/>
</dbReference>
<evidence type="ECO:0000256" key="7">
    <source>
        <dbReference type="ARBA" id="ARBA00023136"/>
    </source>
</evidence>
<reference evidence="10" key="1">
    <citation type="submission" date="2024-10" db="UniProtKB">
        <authorList>
            <consortium name="RefSeq"/>
        </authorList>
    </citation>
    <scope>NUCLEOTIDE SEQUENCE [LARGE SCALE GENOMIC DNA]</scope>
    <source>
        <strain evidence="10">cv. Zhongzhi No. 13</strain>
    </source>
</reference>
<comment type="similarity">
    <text evidence="2 8">Belongs to the Casparian strip membrane proteins (CASP) family.</text>
</comment>
<gene>
    <name evidence="11" type="primary">LOC105165925</name>
</gene>
<feature type="domain" description="Casparian strip membrane protein" evidence="9">
    <location>
        <begin position="23"/>
        <end position="163"/>
    </location>
</feature>
<comment type="subunit">
    <text evidence="3 8">Homodimer and heterodimers.</text>
</comment>
<evidence type="ECO:0000256" key="1">
    <source>
        <dbReference type="ARBA" id="ARBA00004651"/>
    </source>
</evidence>
<dbReference type="InterPro" id="IPR006459">
    <property type="entry name" value="CASP/CASPL"/>
</dbReference>
<organism evidence="10 11">
    <name type="scientific">Sesamum indicum</name>
    <name type="common">Oriental sesame</name>
    <name type="synonym">Sesamum orientale</name>
    <dbReference type="NCBI Taxonomy" id="4182"/>
    <lineage>
        <taxon>Eukaryota</taxon>
        <taxon>Viridiplantae</taxon>
        <taxon>Streptophyta</taxon>
        <taxon>Embryophyta</taxon>
        <taxon>Tracheophyta</taxon>
        <taxon>Spermatophyta</taxon>
        <taxon>Magnoliopsida</taxon>
        <taxon>eudicotyledons</taxon>
        <taxon>Gunneridae</taxon>
        <taxon>Pentapetalae</taxon>
        <taxon>asterids</taxon>
        <taxon>lamiids</taxon>
        <taxon>Lamiales</taxon>
        <taxon>Pedaliaceae</taxon>
        <taxon>Sesamum</taxon>
    </lineage>
</organism>
<dbReference type="Proteomes" id="UP000504604">
    <property type="component" value="Linkage group LG1"/>
</dbReference>
<name>A0A6I9TJX5_SESIN</name>
<keyword evidence="7 8" id="KW-0472">Membrane</keyword>
<feature type="transmembrane region" description="Helical" evidence="8">
    <location>
        <begin position="68"/>
        <end position="91"/>
    </location>
</feature>
<dbReference type="NCBIfam" id="TIGR01569">
    <property type="entry name" value="A_tha_TIGR01569"/>
    <property type="match status" value="1"/>
</dbReference>
<reference evidence="11" key="2">
    <citation type="submission" date="2025-08" db="UniProtKB">
        <authorList>
            <consortium name="RefSeq"/>
        </authorList>
    </citation>
    <scope>IDENTIFICATION</scope>
</reference>
<evidence type="ECO:0000256" key="8">
    <source>
        <dbReference type="RuleBase" id="RU361233"/>
    </source>
</evidence>
<dbReference type="GeneID" id="105165925"/>
<keyword evidence="6 8" id="KW-1133">Transmembrane helix</keyword>
<feature type="transmembrane region" description="Helical" evidence="8">
    <location>
        <begin position="103"/>
        <end position="127"/>
    </location>
</feature>
<dbReference type="RefSeq" id="XP_011083382.1">
    <property type="nucleotide sequence ID" value="XM_011085080.2"/>
</dbReference>
<dbReference type="PANTHER" id="PTHR36488:SF8">
    <property type="entry name" value="CASP-LIKE PROTEIN 1U1"/>
    <property type="match status" value="1"/>
</dbReference>
<dbReference type="AlphaFoldDB" id="A0A6I9TJX5"/>
<dbReference type="InParanoid" id="A0A6I9TJX5"/>
<accession>A0A6I9TJX5</accession>
<evidence type="ECO:0000313" key="11">
    <source>
        <dbReference type="RefSeq" id="XP_011083382.1"/>
    </source>
</evidence>
<keyword evidence="4 8" id="KW-1003">Cell membrane</keyword>
<evidence type="ECO:0000256" key="2">
    <source>
        <dbReference type="ARBA" id="ARBA00007651"/>
    </source>
</evidence>
<proteinExistence type="inferred from homology"/>
<evidence type="ECO:0000259" key="9">
    <source>
        <dbReference type="Pfam" id="PF04535"/>
    </source>
</evidence>
<evidence type="ECO:0000256" key="5">
    <source>
        <dbReference type="ARBA" id="ARBA00022692"/>
    </source>
</evidence>
<evidence type="ECO:0000256" key="3">
    <source>
        <dbReference type="ARBA" id="ARBA00011489"/>
    </source>
</evidence>